<keyword evidence="3" id="KW-1185">Reference proteome</keyword>
<proteinExistence type="predicted"/>
<feature type="region of interest" description="Disordered" evidence="1">
    <location>
        <begin position="1232"/>
        <end position="1274"/>
    </location>
</feature>
<dbReference type="PANTHER" id="PTHR38004:SF1">
    <property type="entry name" value="PROLINE-RICH PROTEIN 33"/>
    <property type="match status" value="1"/>
</dbReference>
<dbReference type="GeneTree" id="ENSGT00960000186692"/>
<feature type="compositionally biased region" description="Polar residues" evidence="1">
    <location>
        <begin position="1242"/>
        <end position="1261"/>
    </location>
</feature>
<feature type="compositionally biased region" description="Basic and acidic residues" evidence="1">
    <location>
        <begin position="1822"/>
        <end position="1839"/>
    </location>
</feature>
<dbReference type="PANTHER" id="PTHR38004">
    <property type="entry name" value="PROLINE-RICH PROTEIN 33"/>
    <property type="match status" value="1"/>
</dbReference>
<feature type="region of interest" description="Disordered" evidence="1">
    <location>
        <begin position="1146"/>
        <end position="1193"/>
    </location>
</feature>
<dbReference type="OMA" id="MIKADVI"/>
<feature type="compositionally biased region" description="Low complexity" evidence="1">
    <location>
        <begin position="1697"/>
        <end position="1708"/>
    </location>
</feature>
<feature type="compositionally biased region" description="Basic and acidic residues" evidence="1">
    <location>
        <begin position="1887"/>
        <end position="1897"/>
    </location>
</feature>
<feature type="region of interest" description="Disordered" evidence="1">
    <location>
        <begin position="1"/>
        <end position="95"/>
    </location>
</feature>
<feature type="region of interest" description="Disordered" evidence="1">
    <location>
        <begin position="1887"/>
        <end position="1913"/>
    </location>
</feature>
<feature type="compositionally biased region" description="Polar residues" evidence="1">
    <location>
        <begin position="200"/>
        <end position="211"/>
    </location>
</feature>
<protein>
    <recommendedName>
        <fullName evidence="4">Proline rich 33</fullName>
    </recommendedName>
</protein>
<accession>A0A3P8RIA2</accession>
<feature type="region of interest" description="Disordered" evidence="1">
    <location>
        <begin position="1055"/>
        <end position="1090"/>
    </location>
</feature>
<evidence type="ECO:0000313" key="2">
    <source>
        <dbReference type="Ensembl" id="ENSAPEP00000000228.1"/>
    </source>
</evidence>
<feature type="region of interest" description="Disordered" evidence="1">
    <location>
        <begin position="678"/>
        <end position="697"/>
    </location>
</feature>
<feature type="region of interest" description="Disordered" evidence="1">
    <location>
        <begin position="1646"/>
        <end position="1796"/>
    </location>
</feature>
<feature type="compositionally biased region" description="Low complexity" evidence="1">
    <location>
        <begin position="1055"/>
        <end position="1064"/>
    </location>
</feature>
<reference evidence="2" key="3">
    <citation type="submission" date="2025-09" db="UniProtKB">
        <authorList>
            <consortium name="Ensembl"/>
        </authorList>
    </citation>
    <scope>IDENTIFICATION</scope>
</reference>
<feature type="compositionally biased region" description="Polar residues" evidence="1">
    <location>
        <begin position="1647"/>
        <end position="1656"/>
    </location>
</feature>
<reference evidence="2 3" key="1">
    <citation type="submission" date="2018-03" db="EMBL/GenBank/DDBJ databases">
        <title>Finding Nemo's genes: A chromosome-scale reference assembly of the genome of the orange clownfish Amphiprion percula.</title>
        <authorList>
            <person name="Lehmann R."/>
        </authorList>
    </citation>
    <scope>NUCLEOTIDE SEQUENCE</scope>
</reference>
<feature type="region of interest" description="Disordered" evidence="1">
    <location>
        <begin position="1347"/>
        <end position="1375"/>
    </location>
</feature>
<dbReference type="InterPro" id="IPR028004">
    <property type="entry name" value="DUF4643"/>
</dbReference>
<name>A0A3P8RIA2_AMPPE</name>
<feature type="region of interest" description="Disordered" evidence="1">
    <location>
        <begin position="1543"/>
        <end position="1630"/>
    </location>
</feature>
<feature type="compositionally biased region" description="Basic and acidic residues" evidence="1">
    <location>
        <begin position="591"/>
        <end position="616"/>
    </location>
</feature>
<sequence length="1913" mass="205745">MSGGDDISQEECEMLMEVSYSNGLEPDLSQQDPPPLLPKPGKDNARLQKLKKKRAKKKGSLSQTPIPFRSCLSPVNEASTDLEHSDQSSPPESVYITDPSVSSFPFGSLYDHSAPAFPPPQSSPHVQTVSFPPPSYAAQIRTSEDQVAPLYECSSFLFDEATPFMMPPEQVAAPPLPPAFTLNMTPNSHGSVTTVAVSQPSPKISTHSMTLSPAAPNCGPTPSQVAGLHPLPNTQPLFPSQRETNAASKDDPPSQTSTLTARHTSNGSFALSQMPPEITASKISLVEAVKETRPEAAPARIYTSKATFYEISKPPSMQDLSVTNPTYQGALLSAAYREKTAVSVLKTDHSSSWTQCGRPKTPSCTPARVSTPIFEISKPNPLLFAASPAFNSSQDLQAPAVLKEAPRHKPAIQASATGDRKQPDVNNIATIKQASNYKEIQIQNTRRSTINLSVTNNELYQGENTAAPDFTLVKPTPAEPVTLNLKTDQVSENKASLLPKVPSFLSVPQNLNQMPTPSSPSPAFSNFRPPVIDARKSLTSLLETQMSLANSKPKSRSTYYGLTPAQYAAYGGIKSAASHHSPVPQRINKASPDKTHQNESVDGSKPEKHLNRHEDLPSSVHSSQPVSPPEHSELPAEQIVTCSTDVCQESQSEAHSIGIQSLKTTNEDTIKAELPLSSAQKTMQQSTSDVSPPKASYSEAPIPIPKAGEVHTQSAAQFSIEAALKTNPTLTDSSGLSSSSSPVVKTDLKAETQHEAKVIVNPDKTFPVSQRNKKPTGEPTILNANEHITPVQTYQTVGGVIPSTVHGLNAQLTAKPVQTLANSPNLIVQSNATKLEAKFSDNTTINSPFNLGPQQSNKLVSETPIKSSKVLHNQKEEVYQHIKVSSEVILPNKTNMGNILPSIAANMEQIIDNTKAEPQFMNKPSNEPIIASRESLLPHEPVTASVCSAHYSICTVSSAEKKFIQPVNAVYSTVQTLENNISFPPSSAPNIPSVNTVLPGKPTTQTKLPTLLASVPKSPNFSDIRFSLNSSNMPKIEPKMPINTSENILVNTQTSTGSAGQGTSLYTDSSRTAQATETTLKTEDTEKSSKVNIEAKLPKFMNTDTNRIRSSAVDKDVHPQLITERIGLLPLEHLYAAPVKAENIQTKSTVETKPAASSISKRNTTSSESKLSNKPNQLKSLTGTGPPGQPGSVETIQHEAAQSNKFSLGGNIHNILSAETKLSNRRHMETIPPVTADPAESSKPTFNTAQVSKPTVPSSPTMRHVAPESPVTKPAMSAKSLLGSVDGKVIAENRSPETPGYQISTKTTLKEEHSLIQPIIDNKALASPHMKAKHLIATKTETMTSISNTSGMSVDQQTRQTASHMTGSNTQTSVKQFTETKRSTETNIHTVNTQTLSHVALNNHPAINIQPLSEATRDFKVPLSPAATTKPWSATRASPLLQPRVCHTPKQAYTPTLPQSSPTPVPLNHLTETKPASVLMKDQIKPPVTPVQNNAPTVQPSAKTITENIAKAEIKPPPTPPEVKEHSQMQLLKNILGLNSSKGGKLSSLNTEANGPASPVLTSKPNLKPKPPAKQTEPRPPSTTVETKPPVLSTESSKSLPDPAQVNSHTSNDQPPTEKPVESISPSKPDTVMKASIVKAAVIDSATPASLPQASVSVKAPSPNRGTSPPSQPKTGLKDKDVLKTKATAAPTDAQPSTKSATSTASSTTDKKAITTETPPAPAEPKATQKPKGLKAKLSGWTRLKKHMVVEPEEPQFPEPEAKPQAEPSGGSKEKTDHVEPSADQQLNQEVVKNKQGPKALKMWDALLFQMFSTKERIMDQINATKKDSDTKKSSKENQAEVPSFVNRLPILLYSPRFDARKLKEAAEKPLMSIAAVFERGLIKRKSQEDERKDFNRKARGFGSAKTTDGTKE</sequence>
<dbReference type="Pfam" id="PF15485">
    <property type="entry name" value="DUF4643"/>
    <property type="match status" value="1"/>
</dbReference>
<feature type="compositionally biased region" description="Polar residues" evidence="1">
    <location>
        <begin position="1146"/>
        <end position="1183"/>
    </location>
</feature>
<dbReference type="Proteomes" id="UP000265080">
    <property type="component" value="Chromosome 1"/>
</dbReference>
<feature type="region of interest" description="Disordered" evidence="1">
    <location>
        <begin position="1822"/>
        <end position="1842"/>
    </location>
</feature>
<feature type="compositionally biased region" description="Polar residues" evidence="1">
    <location>
        <begin position="1593"/>
        <end position="1615"/>
    </location>
</feature>
<feature type="region of interest" description="Disordered" evidence="1">
    <location>
        <begin position="200"/>
        <end position="261"/>
    </location>
</feature>
<feature type="region of interest" description="Disordered" evidence="1">
    <location>
        <begin position="576"/>
        <end position="634"/>
    </location>
</feature>
<evidence type="ECO:0000313" key="3">
    <source>
        <dbReference type="Proteomes" id="UP000265080"/>
    </source>
</evidence>
<reference evidence="2" key="2">
    <citation type="submission" date="2025-08" db="UniProtKB">
        <authorList>
            <consortium name="Ensembl"/>
        </authorList>
    </citation>
    <scope>IDENTIFICATION</scope>
</reference>
<organism evidence="2 3">
    <name type="scientific">Amphiprion percula</name>
    <name type="common">Orange clownfish</name>
    <name type="synonym">Lutjanus percula</name>
    <dbReference type="NCBI Taxonomy" id="161767"/>
    <lineage>
        <taxon>Eukaryota</taxon>
        <taxon>Metazoa</taxon>
        <taxon>Chordata</taxon>
        <taxon>Craniata</taxon>
        <taxon>Vertebrata</taxon>
        <taxon>Euteleostomi</taxon>
        <taxon>Actinopterygii</taxon>
        <taxon>Neopterygii</taxon>
        <taxon>Teleostei</taxon>
        <taxon>Neoteleostei</taxon>
        <taxon>Acanthomorphata</taxon>
        <taxon>Ovalentaria</taxon>
        <taxon>Pomacentridae</taxon>
        <taxon>Amphiprion</taxon>
    </lineage>
</organism>
<feature type="compositionally biased region" description="Basic and acidic residues" evidence="1">
    <location>
        <begin position="1772"/>
        <end position="1781"/>
    </location>
</feature>
<feature type="compositionally biased region" description="Polar residues" evidence="1">
    <location>
        <begin position="232"/>
        <end position="261"/>
    </location>
</feature>
<dbReference type="Ensembl" id="ENSAPET00000000233.1">
    <property type="protein sequence ID" value="ENSAPEP00000000228.1"/>
    <property type="gene ID" value="ENSAPEG00000000168.1"/>
</dbReference>
<evidence type="ECO:0000256" key="1">
    <source>
        <dbReference type="SAM" id="MobiDB-lite"/>
    </source>
</evidence>
<feature type="compositionally biased region" description="Basic and acidic residues" evidence="1">
    <location>
        <begin position="1080"/>
        <end position="1089"/>
    </location>
</feature>
<feature type="compositionally biased region" description="Basic residues" evidence="1">
    <location>
        <begin position="48"/>
        <end position="59"/>
    </location>
</feature>
<feature type="compositionally biased region" description="Polar residues" evidence="1">
    <location>
        <begin position="678"/>
        <end position="690"/>
    </location>
</feature>
<feature type="compositionally biased region" description="Polar residues" evidence="1">
    <location>
        <begin position="1065"/>
        <end position="1075"/>
    </location>
</feature>
<evidence type="ECO:0008006" key="4">
    <source>
        <dbReference type="Google" id="ProtNLM"/>
    </source>
</evidence>